<dbReference type="InterPro" id="IPR011990">
    <property type="entry name" value="TPR-like_helical_dom_sf"/>
</dbReference>
<comment type="similarity">
    <text evidence="2">Belongs to the APC3/CDC27 family.</text>
</comment>
<dbReference type="GO" id="GO:0005737">
    <property type="term" value="C:cytoplasm"/>
    <property type="evidence" value="ECO:0007669"/>
    <property type="project" value="TreeGrafter"/>
</dbReference>
<dbReference type="GO" id="GO:0007091">
    <property type="term" value="P:metaphase/anaphase transition of mitotic cell cycle"/>
    <property type="evidence" value="ECO:0007669"/>
    <property type="project" value="TreeGrafter"/>
</dbReference>
<keyword evidence="5" id="KW-1185">Reference proteome</keyword>
<dbReference type="AlphaFoldDB" id="A0AAP0BHR0"/>
<dbReference type="PANTHER" id="PTHR12558">
    <property type="entry name" value="CELL DIVISION CYCLE 16,23,27"/>
    <property type="match status" value="1"/>
</dbReference>
<comment type="caution">
    <text evidence="4">The sequence shown here is derived from an EMBL/GenBank/DDBJ whole genome shotgun (WGS) entry which is preliminary data.</text>
</comment>
<evidence type="ECO:0000256" key="2">
    <source>
        <dbReference type="ARBA" id="ARBA00038210"/>
    </source>
</evidence>
<evidence type="ECO:0000313" key="4">
    <source>
        <dbReference type="EMBL" id="KAK8940422.1"/>
    </source>
</evidence>
<accession>A0AAP0BHR0</accession>
<proteinExistence type="inferred from homology"/>
<evidence type="ECO:0000313" key="5">
    <source>
        <dbReference type="Proteomes" id="UP001418222"/>
    </source>
</evidence>
<dbReference type="InterPro" id="IPR019734">
    <property type="entry name" value="TPR_rpt"/>
</dbReference>
<dbReference type="GO" id="GO:0005680">
    <property type="term" value="C:anaphase-promoting complex"/>
    <property type="evidence" value="ECO:0007669"/>
    <property type="project" value="TreeGrafter"/>
</dbReference>
<dbReference type="PANTHER" id="PTHR12558:SF13">
    <property type="entry name" value="CELL DIVISION CYCLE PROTEIN 27 HOMOLOG"/>
    <property type="match status" value="1"/>
</dbReference>
<protein>
    <recommendedName>
        <fullName evidence="6">Tetratricopeptide repeat protein</fullName>
    </recommendedName>
</protein>
<keyword evidence="1 3" id="KW-0802">TPR repeat</keyword>
<dbReference type="Proteomes" id="UP001418222">
    <property type="component" value="Unassembled WGS sequence"/>
</dbReference>
<evidence type="ECO:0000256" key="3">
    <source>
        <dbReference type="PROSITE-ProRule" id="PRU00339"/>
    </source>
</evidence>
<name>A0AAP0BHR0_9ASPA</name>
<dbReference type="PROSITE" id="PS50005">
    <property type="entry name" value="TPR"/>
    <property type="match status" value="1"/>
</dbReference>
<dbReference type="SMART" id="SM00028">
    <property type="entry name" value="TPR"/>
    <property type="match status" value="2"/>
</dbReference>
<reference evidence="4 5" key="1">
    <citation type="journal article" date="2022" name="Nat. Plants">
        <title>Genomes of leafy and leafless Platanthera orchids illuminate the evolution of mycoheterotrophy.</title>
        <authorList>
            <person name="Li M.H."/>
            <person name="Liu K.W."/>
            <person name="Li Z."/>
            <person name="Lu H.C."/>
            <person name="Ye Q.L."/>
            <person name="Zhang D."/>
            <person name="Wang J.Y."/>
            <person name="Li Y.F."/>
            <person name="Zhong Z.M."/>
            <person name="Liu X."/>
            <person name="Yu X."/>
            <person name="Liu D.K."/>
            <person name="Tu X.D."/>
            <person name="Liu B."/>
            <person name="Hao Y."/>
            <person name="Liao X.Y."/>
            <person name="Jiang Y.T."/>
            <person name="Sun W.H."/>
            <person name="Chen J."/>
            <person name="Chen Y.Q."/>
            <person name="Ai Y."/>
            <person name="Zhai J.W."/>
            <person name="Wu S.S."/>
            <person name="Zhou Z."/>
            <person name="Hsiao Y.Y."/>
            <person name="Wu W.L."/>
            <person name="Chen Y.Y."/>
            <person name="Lin Y.F."/>
            <person name="Hsu J.L."/>
            <person name="Li C.Y."/>
            <person name="Wang Z.W."/>
            <person name="Zhao X."/>
            <person name="Zhong W.Y."/>
            <person name="Ma X.K."/>
            <person name="Ma L."/>
            <person name="Huang J."/>
            <person name="Chen G.Z."/>
            <person name="Huang M.Z."/>
            <person name="Huang L."/>
            <person name="Peng D.H."/>
            <person name="Luo Y.B."/>
            <person name="Zou S.Q."/>
            <person name="Chen S.P."/>
            <person name="Lan S."/>
            <person name="Tsai W.C."/>
            <person name="Van de Peer Y."/>
            <person name="Liu Z.J."/>
        </authorList>
    </citation>
    <scope>NUCLEOTIDE SEQUENCE [LARGE SCALE GENOMIC DNA]</scope>
    <source>
        <strain evidence="4">Lor287</strain>
    </source>
</reference>
<sequence length="157" mass="18364">MDAYSIILYHLKEDMKLSYVAQELISIDRLSPQAWCAMDNCYILQRDHEMALKNFQRAIQFDSRFAYAHTLCVHEHIALEYHDNGIKCFHNALQRDDEALVLIDKAIIADKKNLLPMYEKANVFVSLERYEDALKVLKQLIEFSSRDSSDYALMGRI</sequence>
<dbReference type="EMBL" id="JBBWWQ010000008">
    <property type="protein sequence ID" value="KAK8940422.1"/>
    <property type="molecule type" value="Genomic_DNA"/>
</dbReference>
<feature type="repeat" description="TPR" evidence="3">
    <location>
        <begin position="32"/>
        <end position="65"/>
    </location>
</feature>
<dbReference type="SUPFAM" id="SSF48452">
    <property type="entry name" value="TPR-like"/>
    <property type="match status" value="1"/>
</dbReference>
<organism evidence="4 5">
    <name type="scientific">Platanthera zijinensis</name>
    <dbReference type="NCBI Taxonomy" id="2320716"/>
    <lineage>
        <taxon>Eukaryota</taxon>
        <taxon>Viridiplantae</taxon>
        <taxon>Streptophyta</taxon>
        <taxon>Embryophyta</taxon>
        <taxon>Tracheophyta</taxon>
        <taxon>Spermatophyta</taxon>
        <taxon>Magnoliopsida</taxon>
        <taxon>Liliopsida</taxon>
        <taxon>Asparagales</taxon>
        <taxon>Orchidaceae</taxon>
        <taxon>Orchidoideae</taxon>
        <taxon>Orchideae</taxon>
        <taxon>Orchidinae</taxon>
        <taxon>Platanthera</taxon>
    </lineage>
</organism>
<dbReference type="GO" id="GO:0051301">
    <property type="term" value="P:cell division"/>
    <property type="evidence" value="ECO:0007669"/>
    <property type="project" value="TreeGrafter"/>
</dbReference>
<dbReference type="GO" id="GO:0031145">
    <property type="term" value="P:anaphase-promoting complex-dependent catabolic process"/>
    <property type="evidence" value="ECO:0007669"/>
    <property type="project" value="TreeGrafter"/>
</dbReference>
<dbReference type="GO" id="GO:0016567">
    <property type="term" value="P:protein ubiquitination"/>
    <property type="evidence" value="ECO:0007669"/>
    <property type="project" value="TreeGrafter"/>
</dbReference>
<gene>
    <name evidence="4" type="ORF">KSP39_PZI010667</name>
</gene>
<dbReference type="Gene3D" id="1.25.40.10">
    <property type="entry name" value="Tetratricopeptide repeat domain"/>
    <property type="match status" value="2"/>
</dbReference>
<evidence type="ECO:0008006" key="6">
    <source>
        <dbReference type="Google" id="ProtNLM"/>
    </source>
</evidence>
<evidence type="ECO:0000256" key="1">
    <source>
        <dbReference type="ARBA" id="ARBA00022803"/>
    </source>
</evidence>